<accession>A0AAV1IXM4</accession>
<reference evidence="2 3" key="1">
    <citation type="submission" date="2023-11" db="EMBL/GenBank/DDBJ databases">
        <authorList>
            <person name="Okamura Y."/>
        </authorList>
    </citation>
    <scope>NUCLEOTIDE SEQUENCE [LARGE SCALE GENOMIC DNA]</scope>
</reference>
<keyword evidence="1" id="KW-0812">Transmembrane</keyword>
<keyword evidence="1" id="KW-1133">Transmembrane helix</keyword>
<sequence length="104" mass="11172">MSVHQLTGNGASKTRNSGRSAAMTWRVLTARHNKKLIHHFVIVAFITHTCVLCAVVSPTERGVAVEVQNSSVATELSVFVVAATDLNEESIEIIAVTPGVMKDD</sequence>
<dbReference type="Proteomes" id="UP001497472">
    <property type="component" value="Unassembled WGS sequence"/>
</dbReference>
<gene>
    <name evidence="2" type="ORF">LNINA_LOCUS1934</name>
</gene>
<proteinExistence type="predicted"/>
<evidence type="ECO:0000313" key="3">
    <source>
        <dbReference type="Proteomes" id="UP001497472"/>
    </source>
</evidence>
<dbReference type="EMBL" id="CAVLEF010000003">
    <property type="protein sequence ID" value="CAK1541994.1"/>
    <property type="molecule type" value="Genomic_DNA"/>
</dbReference>
<evidence type="ECO:0000256" key="1">
    <source>
        <dbReference type="SAM" id="Phobius"/>
    </source>
</evidence>
<comment type="caution">
    <text evidence="2">The sequence shown here is derived from an EMBL/GenBank/DDBJ whole genome shotgun (WGS) entry which is preliminary data.</text>
</comment>
<dbReference type="AlphaFoldDB" id="A0AAV1IXM4"/>
<feature type="transmembrane region" description="Helical" evidence="1">
    <location>
        <begin position="36"/>
        <end position="57"/>
    </location>
</feature>
<keyword evidence="3" id="KW-1185">Reference proteome</keyword>
<keyword evidence="1" id="KW-0472">Membrane</keyword>
<organism evidence="2 3">
    <name type="scientific">Leptosia nina</name>
    <dbReference type="NCBI Taxonomy" id="320188"/>
    <lineage>
        <taxon>Eukaryota</taxon>
        <taxon>Metazoa</taxon>
        <taxon>Ecdysozoa</taxon>
        <taxon>Arthropoda</taxon>
        <taxon>Hexapoda</taxon>
        <taxon>Insecta</taxon>
        <taxon>Pterygota</taxon>
        <taxon>Neoptera</taxon>
        <taxon>Endopterygota</taxon>
        <taxon>Lepidoptera</taxon>
        <taxon>Glossata</taxon>
        <taxon>Ditrysia</taxon>
        <taxon>Papilionoidea</taxon>
        <taxon>Pieridae</taxon>
        <taxon>Pierinae</taxon>
        <taxon>Leptosia</taxon>
    </lineage>
</organism>
<evidence type="ECO:0000313" key="2">
    <source>
        <dbReference type="EMBL" id="CAK1541994.1"/>
    </source>
</evidence>
<name>A0AAV1IXM4_9NEOP</name>
<protein>
    <submittedName>
        <fullName evidence="2">Uncharacterized protein</fullName>
    </submittedName>
</protein>